<accession>A0A6J5SJL9</accession>
<gene>
    <name evidence="2" type="ORF">UFOVP1465_19</name>
    <name evidence="1" type="ORF">UFOVP937_26</name>
</gene>
<name>A0A6J5SJL9_9CAUD</name>
<evidence type="ECO:0000313" key="2">
    <source>
        <dbReference type="EMBL" id="CAB4214086.1"/>
    </source>
</evidence>
<evidence type="ECO:0000313" key="1">
    <source>
        <dbReference type="EMBL" id="CAB4172584.1"/>
    </source>
</evidence>
<sequence>MANILYYIKAAAIISRHPINVLSHKKARFILAQIAIRNFRLHWLRDVANGVS</sequence>
<organism evidence="2">
    <name type="scientific">uncultured Caudovirales phage</name>
    <dbReference type="NCBI Taxonomy" id="2100421"/>
    <lineage>
        <taxon>Viruses</taxon>
        <taxon>Duplodnaviria</taxon>
        <taxon>Heunggongvirae</taxon>
        <taxon>Uroviricota</taxon>
        <taxon>Caudoviricetes</taxon>
        <taxon>Peduoviridae</taxon>
        <taxon>Maltschvirus</taxon>
        <taxon>Maltschvirus maltsch</taxon>
    </lineage>
</organism>
<dbReference type="EMBL" id="LR796884">
    <property type="protein sequence ID" value="CAB4172584.1"/>
    <property type="molecule type" value="Genomic_DNA"/>
</dbReference>
<reference evidence="2" key="1">
    <citation type="submission" date="2020-05" db="EMBL/GenBank/DDBJ databases">
        <authorList>
            <person name="Chiriac C."/>
            <person name="Salcher M."/>
            <person name="Ghai R."/>
            <person name="Kavagutti S V."/>
        </authorList>
    </citation>
    <scope>NUCLEOTIDE SEQUENCE</scope>
</reference>
<proteinExistence type="predicted"/>
<protein>
    <submittedName>
        <fullName evidence="2">Uncharacterized protein</fullName>
    </submittedName>
</protein>
<dbReference type="EMBL" id="LR797408">
    <property type="protein sequence ID" value="CAB4214086.1"/>
    <property type="molecule type" value="Genomic_DNA"/>
</dbReference>